<comment type="caution">
    <text evidence="2">The sequence shown here is derived from an EMBL/GenBank/DDBJ whole genome shotgun (WGS) entry which is preliminary data.</text>
</comment>
<reference evidence="3 5" key="3">
    <citation type="journal article" date="2021" name="Arch. Microbiol.">
        <title>Cellulosimicrobium fucosivorans sp. nov., isolated from San Elijo Lagoon, contains a fucose metabolic pathway linked to carotenoid production.</title>
        <authorList>
            <person name="Aviles F.A."/>
            <person name="Kyndt J.A."/>
        </authorList>
    </citation>
    <scope>NUCLEOTIDE SEQUENCE [LARGE SCALE GENOMIC DNA]</scope>
    <source>
        <strain evidence="3 5">SE3</strain>
    </source>
</reference>
<reference evidence="2 4" key="1">
    <citation type="submission" date="2019-11" db="EMBL/GenBank/DDBJ databases">
        <title>Cellulosimicrobium composti sp. nov. isolated from a compost.</title>
        <authorList>
            <person name="Yang Y."/>
        </authorList>
    </citation>
    <scope>NUCLEOTIDE SEQUENCE [LARGE SCALE GENOMIC DNA]</scope>
    <source>
        <strain evidence="2 4">BIT-GX5</strain>
    </source>
</reference>
<keyword evidence="1" id="KW-0472">Membrane</keyword>
<dbReference type="Proteomes" id="UP000471672">
    <property type="component" value="Unassembled WGS sequence"/>
</dbReference>
<gene>
    <name evidence="2" type="ORF">GJV82_03115</name>
    <name evidence="3" type="ORF">GYH36_11455</name>
</gene>
<accession>A0A6N7ZFE7</accession>
<keyword evidence="1" id="KW-0812">Transmembrane</keyword>
<keyword evidence="1" id="KW-1133">Transmembrane helix</keyword>
<dbReference type="EMBL" id="JAAFAN010000035">
    <property type="protein sequence ID" value="NDO90078.1"/>
    <property type="molecule type" value="Genomic_DNA"/>
</dbReference>
<dbReference type="Proteomes" id="UP000440668">
    <property type="component" value="Unassembled WGS sequence"/>
</dbReference>
<sequence>MGIGPIYPLLILLYVAVLATIAVLVIWALVLTIRLLRSVLAERDARARAGWAPPPA</sequence>
<evidence type="ECO:0000313" key="5">
    <source>
        <dbReference type="Proteomes" id="UP000471672"/>
    </source>
</evidence>
<proteinExistence type="predicted"/>
<evidence type="ECO:0000313" key="3">
    <source>
        <dbReference type="EMBL" id="NDO90078.1"/>
    </source>
</evidence>
<protein>
    <submittedName>
        <fullName evidence="2">Uncharacterized protein</fullName>
    </submittedName>
</protein>
<organism evidence="2 4">
    <name type="scientific">Cellulosimicrobium composti</name>
    <dbReference type="NCBI Taxonomy" id="2672572"/>
    <lineage>
        <taxon>Bacteria</taxon>
        <taxon>Bacillati</taxon>
        <taxon>Actinomycetota</taxon>
        <taxon>Actinomycetes</taxon>
        <taxon>Micrococcales</taxon>
        <taxon>Promicromonosporaceae</taxon>
        <taxon>Cellulosimicrobium</taxon>
    </lineage>
</organism>
<dbReference type="AlphaFoldDB" id="A0A6N7ZFE7"/>
<dbReference type="RefSeq" id="WP_155098198.1">
    <property type="nucleotide sequence ID" value="NZ_JAAFAN010000035.1"/>
</dbReference>
<feature type="transmembrane region" description="Helical" evidence="1">
    <location>
        <begin position="6"/>
        <end position="36"/>
    </location>
</feature>
<name>A0A6N7ZFE7_9MICO</name>
<reference evidence="3" key="2">
    <citation type="submission" date="2020-01" db="EMBL/GenBank/DDBJ databases">
        <authorList>
            <person name="Aviles F."/>
            <person name="Meyer T.E."/>
            <person name="Kyndt J.A."/>
        </authorList>
    </citation>
    <scope>NUCLEOTIDE SEQUENCE</scope>
    <source>
        <strain evidence="3">SE3</strain>
    </source>
</reference>
<evidence type="ECO:0000313" key="4">
    <source>
        <dbReference type="Proteomes" id="UP000440668"/>
    </source>
</evidence>
<evidence type="ECO:0000313" key="2">
    <source>
        <dbReference type="EMBL" id="MTG87950.1"/>
    </source>
</evidence>
<keyword evidence="5" id="KW-1185">Reference proteome</keyword>
<dbReference type="EMBL" id="WMKA01000004">
    <property type="protein sequence ID" value="MTG87950.1"/>
    <property type="molecule type" value="Genomic_DNA"/>
</dbReference>
<evidence type="ECO:0000256" key="1">
    <source>
        <dbReference type="SAM" id="Phobius"/>
    </source>
</evidence>